<feature type="compositionally biased region" description="Low complexity" evidence="3">
    <location>
        <begin position="351"/>
        <end position="362"/>
    </location>
</feature>
<evidence type="ECO:0000256" key="3">
    <source>
        <dbReference type="SAM" id="MobiDB-lite"/>
    </source>
</evidence>
<dbReference type="EMBL" id="CP045704">
    <property type="protein sequence ID" value="QNE85017.1"/>
    <property type="molecule type" value="Genomic_DNA"/>
</dbReference>
<dbReference type="PANTHER" id="PTHR30160">
    <property type="entry name" value="TETRAACYLDISACCHARIDE 4'-KINASE-RELATED"/>
    <property type="match status" value="1"/>
</dbReference>
<keyword evidence="5" id="KW-1185">Reference proteome</keyword>
<evidence type="ECO:0000256" key="1">
    <source>
        <dbReference type="ARBA" id="ARBA00022676"/>
    </source>
</evidence>
<evidence type="ECO:0000313" key="4">
    <source>
        <dbReference type="EMBL" id="QNE85017.1"/>
    </source>
</evidence>
<accession>A0ABX6RW72</accession>
<dbReference type="InterPro" id="IPR051199">
    <property type="entry name" value="LPS_LOS_Heptosyltrfase"/>
</dbReference>
<dbReference type="Proteomes" id="UP000515764">
    <property type="component" value="Chromosome"/>
</dbReference>
<keyword evidence="2" id="KW-0808">Transferase</keyword>
<dbReference type="SUPFAM" id="SSF53756">
    <property type="entry name" value="UDP-Glycosyltransferase/glycogen phosphorylase"/>
    <property type="match status" value="1"/>
</dbReference>
<name>A0ABX6RW72_9ACTN</name>
<keyword evidence="1" id="KW-0328">Glycosyltransferase</keyword>
<feature type="region of interest" description="Disordered" evidence="3">
    <location>
        <begin position="351"/>
        <end position="371"/>
    </location>
</feature>
<gene>
    <name evidence="4" type="ORF">F0345_26090</name>
</gene>
<evidence type="ECO:0000313" key="5">
    <source>
        <dbReference type="Proteomes" id="UP000515764"/>
    </source>
</evidence>
<dbReference type="CDD" id="cd03789">
    <property type="entry name" value="GT9_LPS_heptosyltransferase"/>
    <property type="match status" value="1"/>
</dbReference>
<dbReference type="PANTHER" id="PTHR30160:SF1">
    <property type="entry name" value="LIPOPOLYSACCHARIDE 1,2-N-ACETYLGLUCOSAMINETRANSFERASE-RELATED"/>
    <property type="match status" value="1"/>
</dbReference>
<organism evidence="4 5">
    <name type="scientific">Streptomyces rutgersensis</name>
    <dbReference type="NCBI Taxonomy" id="53451"/>
    <lineage>
        <taxon>Bacteria</taxon>
        <taxon>Bacillati</taxon>
        <taxon>Actinomycetota</taxon>
        <taxon>Actinomycetes</taxon>
        <taxon>Kitasatosporales</taxon>
        <taxon>Streptomycetaceae</taxon>
        <taxon>Streptomyces</taxon>
        <taxon>Streptomyces diastaticus group</taxon>
    </lineage>
</organism>
<dbReference type="Pfam" id="PF01075">
    <property type="entry name" value="Glyco_transf_9"/>
    <property type="match status" value="1"/>
</dbReference>
<sequence>MGRPGAAPPLSGRAVHHHAGRTGRAPARTRAGGYAVSAAATGRPTVLVLRALGLGDLLAGVPALRALRRAFPGHRTVLAAPAALREAAAATGAVDALFPAAAPGRGVPDLRHWPGPPPELAVDLHGTGPLSRDALAALTPRRLLAYARPQGGAAGPRPRRSEHERERWCRLLRAHGVPADSGDLLLAAPPVASPAPDAVVLHPGADAVARCWPAERYAQVAATLAAEGHRVVLTGGPGEDALVAAVAGAAGIGPDHLFTGGLPFSRLSALIASARLVISGDTGPAHLAAAHAVPSVTLFGPVPPSAWGPPPRRRHAVLWHTGPPGDPHGTAPDPQLLRVTVDEVLTAARNRLPAAGAATPAADGEGSARVR</sequence>
<feature type="region of interest" description="Disordered" evidence="3">
    <location>
        <begin position="1"/>
        <end position="29"/>
    </location>
</feature>
<dbReference type="Gene3D" id="3.40.50.2000">
    <property type="entry name" value="Glycogen Phosphorylase B"/>
    <property type="match status" value="2"/>
</dbReference>
<proteinExistence type="predicted"/>
<dbReference type="InterPro" id="IPR002201">
    <property type="entry name" value="Glyco_trans_9"/>
</dbReference>
<protein>
    <submittedName>
        <fullName evidence="4">Glycosyltransferase family 9 protein</fullName>
    </submittedName>
</protein>
<evidence type="ECO:0000256" key="2">
    <source>
        <dbReference type="ARBA" id="ARBA00022679"/>
    </source>
</evidence>
<reference evidence="5" key="1">
    <citation type="submission" date="2019-10" db="EMBL/GenBank/DDBJ databases">
        <title>Antimicrobial potential of Antarctic Bacteria.</title>
        <authorList>
            <person name="Benaud N."/>
            <person name="Edwards R.J."/>
            <person name="Ferrari B.C."/>
        </authorList>
    </citation>
    <scope>NUCLEOTIDE SEQUENCE [LARGE SCALE GENOMIC DNA]</scope>
    <source>
        <strain evidence="5">NBH77</strain>
    </source>
</reference>